<organism evidence="1 2">
    <name type="scientific">Pseudochrobactrum saccharolyticum</name>
    <dbReference type="NCBI Taxonomy" id="354352"/>
    <lineage>
        <taxon>Bacteria</taxon>
        <taxon>Pseudomonadati</taxon>
        <taxon>Pseudomonadota</taxon>
        <taxon>Alphaproteobacteria</taxon>
        <taxon>Hyphomicrobiales</taxon>
        <taxon>Brucellaceae</taxon>
        <taxon>Pseudochrobactrum</taxon>
    </lineage>
</organism>
<dbReference type="Proteomes" id="UP000531231">
    <property type="component" value="Unassembled WGS sequence"/>
</dbReference>
<comment type="caution">
    <text evidence="1">The sequence shown here is derived from an EMBL/GenBank/DDBJ whole genome shotgun (WGS) entry which is preliminary data.</text>
</comment>
<evidence type="ECO:0000313" key="2">
    <source>
        <dbReference type="Proteomes" id="UP000531231"/>
    </source>
</evidence>
<evidence type="ECO:0000313" key="1">
    <source>
        <dbReference type="EMBL" id="MBB5091138.1"/>
    </source>
</evidence>
<sequence>MKSILGIALIVAATTIAGCSKEPACTPEIIAKKAQELNAALQESIMKDPTKVQELSAKVQELATKYNGADDSQACKAYDDLLSAIKG</sequence>
<keyword evidence="1" id="KW-0449">Lipoprotein</keyword>
<dbReference type="AlphaFoldDB" id="A0A7W8EPZ4"/>
<reference evidence="1 2" key="1">
    <citation type="submission" date="2020-08" db="EMBL/GenBank/DDBJ databases">
        <title>Genomic Encyclopedia of Type Strains, Phase IV (KMG-IV): sequencing the most valuable type-strain genomes for metagenomic binning, comparative biology and taxonomic classification.</title>
        <authorList>
            <person name="Goeker M."/>
        </authorList>
    </citation>
    <scope>NUCLEOTIDE SEQUENCE [LARGE SCALE GENOMIC DNA]</scope>
    <source>
        <strain evidence="1 2">DSM 25620</strain>
    </source>
</reference>
<accession>A0A7W8EPZ4</accession>
<name>A0A7W8EPZ4_9HYPH</name>
<dbReference type="EMBL" id="JACHIL010000002">
    <property type="protein sequence ID" value="MBB5091138.1"/>
    <property type="molecule type" value="Genomic_DNA"/>
</dbReference>
<proteinExistence type="predicted"/>
<dbReference type="PROSITE" id="PS51257">
    <property type="entry name" value="PROKAR_LIPOPROTEIN"/>
    <property type="match status" value="1"/>
</dbReference>
<gene>
    <name evidence="1" type="ORF">HNQ68_001662</name>
</gene>
<dbReference type="RefSeq" id="WP_022709407.1">
    <property type="nucleotide sequence ID" value="NZ_JACHIL010000002.1"/>
</dbReference>
<keyword evidence="2" id="KW-1185">Reference proteome</keyword>
<protein>
    <submittedName>
        <fullName evidence="1">Outer membrane murein-binding lipoprotein Lpp</fullName>
    </submittedName>
</protein>